<dbReference type="EMBL" id="CP009706">
    <property type="protein sequence ID" value="AIU73301.1"/>
    <property type="molecule type" value="Genomic_DNA"/>
</dbReference>
<proteinExistence type="predicted"/>
<dbReference type="RefSeq" id="WP_025796711.1">
    <property type="nucleotide sequence ID" value="NZ_CP009706.1"/>
</dbReference>
<reference evidence="1 2" key="1">
    <citation type="journal article" date="2014" name="Gut Pathog.">
        <title>Gene clusters of Hafnia alvei strain FB1 important in survival and pathogenesis: a draft genome perspective.</title>
        <authorList>
            <person name="Tan J.Y."/>
            <person name="Yin W.F."/>
            <person name="Chan K.G."/>
        </authorList>
    </citation>
    <scope>NUCLEOTIDE SEQUENCE [LARGE SCALE GENOMIC DNA]</scope>
    <source>
        <strain evidence="1 2">FB1</strain>
    </source>
</reference>
<sequence length="97" mass="10652">MDTEQLKQHIADEDVSAYELLSEVMPTAASRFYRTTNTLAKLLKEVREHYPDAIFYTAGGDGFSLILGDTHSGRGASPNQELSALTATKLTCRGGDW</sequence>
<dbReference type="eggNOG" id="ENOG502ZKWN">
    <property type="taxonomic scope" value="Bacteria"/>
</dbReference>
<dbReference type="HOGENOM" id="CLU_180523_0_0_6"/>
<evidence type="ECO:0000313" key="1">
    <source>
        <dbReference type="EMBL" id="AIU73301.1"/>
    </source>
</evidence>
<protein>
    <submittedName>
        <fullName evidence="1">Uncharacterized protein</fullName>
    </submittedName>
</protein>
<organism evidence="1 2">
    <name type="scientific">Hafnia alvei FB1</name>
    <dbReference type="NCBI Taxonomy" id="1453496"/>
    <lineage>
        <taxon>Bacteria</taxon>
        <taxon>Pseudomonadati</taxon>
        <taxon>Pseudomonadota</taxon>
        <taxon>Gammaproteobacteria</taxon>
        <taxon>Enterobacterales</taxon>
        <taxon>Hafniaceae</taxon>
        <taxon>Hafnia</taxon>
    </lineage>
</organism>
<dbReference type="AlphaFoldDB" id="A0A097R3J2"/>
<evidence type="ECO:0000313" key="2">
    <source>
        <dbReference type="Proteomes" id="UP000029986"/>
    </source>
</evidence>
<keyword evidence="2" id="KW-1185">Reference proteome</keyword>
<dbReference type="KEGG" id="hav:AT03_13470"/>
<gene>
    <name evidence="1" type="ORF">AT03_13470</name>
</gene>
<dbReference type="Proteomes" id="UP000029986">
    <property type="component" value="Chromosome"/>
</dbReference>
<accession>A0A097R3J2</accession>
<dbReference type="PATRIC" id="fig|1453496.5.peg.2747"/>
<name>A0A097R3J2_HAFAL</name>
<dbReference type="OrthoDB" id="6631444at2"/>